<organism evidence="3 4">
    <name type="scientific">Aspergillus nanangensis</name>
    <dbReference type="NCBI Taxonomy" id="2582783"/>
    <lineage>
        <taxon>Eukaryota</taxon>
        <taxon>Fungi</taxon>
        <taxon>Dikarya</taxon>
        <taxon>Ascomycota</taxon>
        <taxon>Pezizomycotina</taxon>
        <taxon>Eurotiomycetes</taxon>
        <taxon>Eurotiomycetidae</taxon>
        <taxon>Eurotiales</taxon>
        <taxon>Aspergillaceae</taxon>
        <taxon>Aspergillus</taxon>
        <taxon>Aspergillus subgen. Circumdati</taxon>
    </lineage>
</organism>
<feature type="compositionally biased region" description="Polar residues" evidence="2">
    <location>
        <begin position="939"/>
        <end position="966"/>
    </location>
</feature>
<dbReference type="Proteomes" id="UP001194746">
    <property type="component" value="Unassembled WGS sequence"/>
</dbReference>
<dbReference type="PANTHER" id="PTHR23159:SF60">
    <property type="entry name" value="SPINDLE ASSEMBLY ABNORMAL PROTEIN 4"/>
    <property type="match status" value="1"/>
</dbReference>
<evidence type="ECO:0000313" key="3">
    <source>
        <dbReference type="EMBL" id="KAF9889781.1"/>
    </source>
</evidence>
<reference evidence="3" key="2">
    <citation type="submission" date="2020-02" db="EMBL/GenBank/DDBJ databases">
        <authorList>
            <person name="Gilchrist C.L.M."/>
            <person name="Chooi Y.-H."/>
        </authorList>
    </citation>
    <scope>NUCLEOTIDE SEQUENCE</scope>
    <source>
        <strain evidence="3">MST-FP2251</strain>
    </source>
</reference>
<dbReference type="AlphaFoldDB" id="A0AAD4GUJ5"/>
<feature type="compositionally biased region" description="Basic and acidic residues" evidence="2">
    <location>
        <begin position="916"/>
        <end position="929"/>
    </location>
</feature>
<name>A0AAD4GUJ5_ASPNN</name>
<feature type="region of interest" description="Disordered" evidence="2">
    <location>
        <begin position="834"/>
        <end position="967"/>
    </location>
</feature>
<dbReference type="EMBL" id="VCAU01000032">
    <property type="protein sequence ID" value="KAF9889781.1"/>
    <property type="molecule type" value="Genomic_DNA"/>
</dbReference>
<evidence type="ECO:0000313" key="4">
    <source>
        <dbReference type="Proteomes" id="UP001194746"/>
    </source>
</evidence>
<protein>
    <submittedName>
        <fullName evidence="3">Uncharacterized protein</fullName>
    </submittedName>
</protein>
<feature type="coiled-coil region" evidence="1">
    <location>
        <begin position="534"/>
        <end position="748"/>
    </location>
</feature>
<comment type="caution">
    <text evidence="3">The sequence shown here is derived from an EMBL/GenBank/DDBJ whole genome shotgun (WGS) entry which is preliminary data.</text>
</comment>
<keyword evidence="4" id="KW-1185">Reference proteome</keyword>
<reference evidence="3" key="1">
    <citation type="journal article" date="2019" name="Beilstein J. Org. Chem.">
        <title>Nanangenines: drimane sesquiterpenoids as the dominant metabolite cohort of a novel Australian fungus, Aspergillus nanangensis.</title>
        <authorList>
            <person name="Lacey H.J."/>
            <person name="Gilchrist C.L.M."/>
            <person name="Crombie A."/>
            <person name="Kalaitzis J.A."/>
            <person name="Vuong D."/>
            <person name="Rutledge P.J."/>
            <person name="Turner P."/>
            <person name="Pitt J.I."/>
            <person name="Lacey E."/>
            <person name="Chooi Y.H."/>
            <person name="Piggott A.M."/>
        </authorList>
    </citation>
    <scope>NUCLEOTIDE SEQUENCE</scope>
    <source>
        <strain evidence="3">MST-FP2251</strain>
    </source>
</reference>
<sequence>MGDTTNALSREVERLATAPYAPSLQNLSEISQNVSTTQLQTWVSHKPCQVGPLVDIVVDGLPRSGVALNLIKTFGGLSSIRDALLERYPYLLDQFLQRSIEDGDVELMNGLKKSPRLLFEVPEETMSSLQMELTKTLRNSNDHMGNLLCLAIFAHLASSWKITRQKPAQAIPAWLEKINHFFGPKRGMKTLDLVVLRVILACSASCNSLTVDQAAEGVRLAIGICDTLEQEQREAWIGANAPKIAKLCEKVTRSGINPEVQILGVTFLATLLPPTALSPGVTGTALQWLVSKDSDRMIKTLPFDLISRVANTTAASLGQPAINNLLKHILSTLRIGSPSNVSRVPRIQLASAVLSGLQGLDLCFFRNAVSENAYQQCIEAIPELMKSFPRVPQQSYCQDSAVCYVSLAHLENELLYDIFALFFRASSLTRAAQEGSFTAEVALFQNILMHARNSISKSTCAFSEIRPLRLRDSFSSLKILGNAPIKRRDWRSGLAETLMLNAQTSHDNLINKVEEICYELEQRCQDVETPLRVAAEERDKVSQETEAAKQLNHELEVQLQQATNSISELHQDVANLETHAEIAATRAEELSESLDIARKELEELRRESQETALSEREKARTRELDLIASMTEKEDRLEGLQEDLRAKEEEKSHVQQSLSIALDETALLRDDQVILKQEVSELQEHLEKIRSQTARKDDEFRQLLETVEDTEARAETLQIKLDEEVTGADHLRSALKKAETEFEIEEKSIRERLELQIYEVNKECAQRNENISSLRRAMQAAASNADKELQTKDHRIQYLEKKVQHMRNERSSKAREFSEAQQHIGRLMNVMGFKADPVSSKPSSKQPPTPGQPQSAKTPKQTRSGGYPQIQGDDDSLDMSFISDMSFSGRRSPKRPRNNDFPPHNVLPPSPAPGRKTRESVCRSNTEQRRGRKALGEVDQNSQPNSQETAKSISSQRESFPESQFCGNLDENRLQDIDLDMDLEFSKDFLFTSTSMSEANNAAPKVAYH</sequence>
<dbReference type="PANTHER" id="PTHR23159">
    <property type="entry name" value="CENTROSOMAL PROTEIN 2"/>
    <property type="match status" value="1"/>
</dbReference>
<keyword evidence="1" id="KW-0175">Coiled coil</keyword>
<proteinExistence type="predicted"/>
<evidence type="ECO:0000256" key="2">
    <source>
        <dbReference type="SAM" id="MobiDB-lite"/>
    </source>
</evidence>
<accession>A0AAD4GUJ5</accession>
<gene>
    <name evidence="3" type="ORF">FE257_006871</name>
</gene>
<evidence type="ECO:0000256" key="1">
    <source>
        <dbReference type="SAM" id="Coils"/>
    </source>
</evidence>